<evidence type="ECO:0000256" key="4">
    <source>
        <dbReference type="PROSITE-ProRule" id="PRU00175"/>
    </source>
</evidence>
<dbReference type="Gene3D" id="3.30.40.10">
    <property type="entry name" value="Zinc/RING finger domain, C3HC4 (zinc finger)"/>
    <property type="match status" value="1"/>
</dbReference>
<dbReference type="EMBL" id="WUAV01000006">
    <property type="protein sequence ID" value="KAF1746186.1"/>
    <property type="molecule type" value="Genomic_DNA"/>
</dbReference>
<dbReference type="GO" id="GO:0008270">
    <property type="term" value="F:zinc ion binding"/>
    <property type="evidence" value="ECO:0007669"/>
    <property type="project" value="UniProtKB-KW"/>
</dbReference>
<dbReference type="PANTHER" id="PTHR47156">
    <property type="entry name" value="PROTEIN CBG20824"/>
    <property type="match status" value="1"/>
</dbReference>
<dbReference type="RefSeq" id="XP_053578520.1">
    <property type="nucleotide sequence ID" value="XM_053734954.1"/>
</dbReference>
<feature type="region of interest" description="Disordered" evidence="5">
    <location>
        <begin position="17"/>
        <end position="43"/>
    </location>
</feature>
<evidence type="ECO:0000259" key="6">
    <source>
        <dbReference type="PROSITE" id="PS50089"/>
    </source>
</evidence>
<dbReference type="CTD" id="9827653"/>
<evidence type="ECO:0000313" key="8">
    <source>
        <dbReference type="Proteomes" id="UP000483820"/>
    </source>
</evidence>
<evidence type="ECO:0000256" key="1">
    <source>
        <dbReference type="ARBA" id="ARBA00022723"/>
    </source>
</evidence>
<dbReference type="InterPro" id="IPR001841">
    <property type="entry name" value="Znf_RING"/>
</dbReference>
<dbReference type="Pfam" id="PF14634">
    <property type="entry name" value="zf-RING_5"/>
    <property type="match status" value="1"/>
</dbReference>
<dbReference type="PROSITE" id="PS00518">
    <property type="entry name" value="ZF_RING_1"/>
    <property type="match status" value="1"/>
</dbReference>
<gene>
    <name evidence="7" type="ORF">GCK72_022639</name>
</gene>
<dbReference type="PROSITE" id="PS50089">
    <property type="entry name" value="ZF_RING_2"/>
    <property type="match status" value="1"/>
</dbReference>
<dbReference type="AlphaFoldDB" id="A0A6A5FUL0"/>
<dbReference type="InterPro" id="IPR013083">
    <property type="entry name" value="Znf_RING/FYVE/PHD"/>
</dbReference>
<feature type="domain" description="RING-type" evidence="6">
    <location>
        <begin position="50"/>
        <end position="96"/>
    </location>
</feature>
<dbReference type="PANTHER" id="PTHR47156:SF7">
    <property type="entry name" value="RING-TYPE DOMAIN-CONTAINING PROTEIN"/>
    <property type="match status" value="1"/>
</dbReference>
<keyword evidence="2 4" id="KW-0863">Zinc-finger</keyword>
<accession>A0A6A5FUL0</accession>
<organism evidence="7 8">
    <name type="scientific">Caenorhabditis remanei</name>
    <name type="common">Caenorhabditis vulgaris</name>
    <dbReference type="NCBI Taxonomy" id="31234"/>
    <lineage>
        <taxon>Eukaryota</taxon>
        <taxon>Metazoa</taxon>
        <taxon>Ecdysozoa</taxon>
        <taxon>Nematoda</taxon>
        <taxon>Chromadorea</taxon>
        <taxon>Rhabditida</taxon>
        <taxon>Rhabditina</taxon>
        <taxon>Rhabditomorpha</taxon>
        <taxon>Rhabditoidea</taxon>
        <taxon>Rhabditidae</taxon>
        <taxon>Peloderinae</taxon>
        <taxon>Caenorhabditis</taxon>
    </lineage>
</organism>
<keyword evidence="3" id="KW-0862">Zinc</keyword>
<dbReference type="InterPro" id="IPR017907">
    <property type="entry name" value="Znf_RING_CS"/>
</dbReference>
<protein>
    <recommendedName>
        <fullName evidence="6">RING-type domain-containing protein</fullName>
    </recommendedName>
</protein>
<evidence type="ECO:0000256" key="5">
    <source>
        <dbReference type="SAM" id="MobiDB-lite"/>
    </source>
</evidence>
<dbReference type="InterPro" id="IPR052667">
    <property type="entry name" value="E3_ubiquitin-ligase_RING"/>
</dbReference>
<name>A0A6A5FUL0_CAERE</name>
<sequence length="101" mass="11348">MATTWMGCLLTGQWNQLDDTGDRNPAPAAPTVVEPARRRQPPRPIPKFECDDCSLEYTDIKIPRVLKECGHTICEQCADNLLAENNQRHLLCPLCETVTLV</sequence>
<evidence type="ECO:0000313" key="7">
    <source>
        <dbReference type="EMBL" id="KAF1746186.1"/>
    </source>
</evidence>
<dbReference type="SUPFAM" id="SSF57850">
    <property type="entry name" value="RING/U-box"/>
    <property type="match status" value="1"/>
</dbReference>
<keyword evidence="1" id="KW-0479">Metal-binding</keyword>
<feature type="compositionally biased region" description="Low complexity" evidence="5">
    <location>
        <begin position="25"/>
        <end position="34"/>
    </location>
</feature>
<reference evidence="7 8" key="1">
    <citation type="submission" date="2019-12" db="EMBL/GenBank/DDBJ databases">
        <title>Chromosome-level assembly of the Caenorhabditis remanei genome.</title>
        <authorList>
            <person name="Teterina A.A."/>
            <person name="Willis J.H."/>
            <person name="Phillips P.C."/>
        </authorList>
    </citation>
    <scope>NUCLEOTIDE SEQUENCE [LARGE SCALE GENOMIC DNA]</scope>
    <source>
        <strain evidence="7 8">PX506</strain>
        <tissue evidence="7">Whole organism</tissue>
    </source>
</reference>
<evidence type="ECO:0000256" key="3">
    <source>
        <dbReference type="ARBA" id="ARBA00022833"/>
    </source>
</evidence>
<evidence type="ECO:0000256" key="2">
    <source>
        <dbReference type="ARBA" id="ARBA00022771"/>
    </source>
</evidence>
<comment type="caution">
    <text evidence="7">The sequence shown here is derived from an EMBL/GenBank/DDBJ whole genome shotgun (WGS) entry which is preliminary data.</text>
</comment>
<dbReference type="KEGG" id="crq:GCK72_022639"/>
<dbReference type="GeneID" id="9827653"/>
<dbReference type="Proteomes" id="UP000483820">
    <property type="component" value="Chromosome X"/>
</dbReference>
<proteinExistence type="predicted"/>